<name>A0A2S6MUG2_9HYPH</name>
<organism evidence="1 2">
    <name type="scientific">Rhodoblastus sphagnicola</name>
    <dbReference type="NCBI Taxonomy" id="333368"/>
    <lineage>
        <taxon>Bacteria</taxon>
        <taxon>Pseudomonadati</taxon>
        <taxon>Pseudomonadota</taxon>
        <taxon>Alphaproteobacteria</taxon>
        <taxon>Hyphomicrobiales</taxon>
        <taxon>Rhodoblastaceae</taxon>
        <taxon>Rhodoblastus</taxon>
    </lineage>
</organism>
<proteinExistence type="predicted"/>
<keyword evidence="2" id="KW-1185">Reference proteome</keyword>
<evidence type="ECO:0000313" key="2">
    <source>
        <dbReference type="Proteomes" id="UP000239089"/>
    </source>
</evidence>
<comment type="caution">
    <text evidence="1">The sequence shown here is derived from an EMBL/GenBank/DDBJ whole genome shotgun (WGS) entry which is preliminary data.</text>
</comment>
<dbReference type="RefSeq" id="WP_104510721.1">
    <property type="nucleotide sequence ID" value="NZ_JACIGC010000002.1"/>
</dbReference>
<sequence>MRLFAALLLLICCADAARAADPCAKYTDADAYNYCLAGSGPVARHRPSSKAPSRAFAPENARRVPRPASEKMTGRSLPPGMVRKPAPRGRVRFEIIVR</sequence>
<accession>A0A2S6MUG2</accession>
<dbReference type="AlphaFoldDB" id="A0A2S6MUG2"/>
<dbReference type="EMBL" id="NHSJ01000138">
    <property type="protein sequence ID" value="PPQ26003.1"/>
    <property type="molecule type" value="Genomic_DNA"/>
</dbReference>
<evidence type="ECO:0000313" key="1">
    <source>
        <dbReference type="EMBL" id="PPQ26003.1"/>
    </source>
</evidence>
<protein>
    <submittedName>
        <fullName evidence="1">Uncharacterized protein</fullName>
    </submittedName>
</protein>
<dbReference type="Proteomes" id="UP000239089">
    <property type="component" value="Unassembled WGS sequence"/>
</dbReference>
<gene>
    <name evidence="1" type="ORF">CCR94_23545</name>
</gene>
<reference evidence="1 2" key="1">
    <citation type="journal article" date="2018" name="Arch. Microbiol.">
        <title>New insights into the metabolic potential of the phototrophic purple bacterium Rhodopila globiformis DSM 161(T) from its draft genome sequence and evidence for a vanadium-dependent nitrogenase.</title>
        <authorList>
            <person name="Imhoff J.F."/>
            <person name="Rahn T."/>
            <person name="Kunzel S."/>
            <person name="Neulinger S.C."/>
        </authorList>
    </citation>
    <scope>NUCLEOTIDE SEQUENCE [LARGE SCALE GENOMIC DNA]</scope>
    <source>
        <strain evidence="1 2">DSM 16996</strain>
    </source>
</reference>